<sequence length="152" mass="16973">ARSEDEEGRDSRNSGGKDPKRSKRPRTILSSQQRRAFKASFEVSSKPCRKVPERSRTGMCWECAGNGPGMFRNAPRSSRDHFGIVSGFWDGVLEVGSALGPEFRGIFPHSPSPFWNSEGFFSSWNSEGFFPIPHLLPGIPRDFSPPGIPRDF</sequence>
<evidence type="ECO:0000313" key="3">
    <source>
        <dbReference type="Proteomes" id="UP000553798"/>
    </source>
</evidence>
<accession>A0A7L3A023</accession>
<protein>
    <submittedName>
        <fullName evidence="2">LMX1B factor</fullName>
    </submittedName>
</protein>
<organism evidence="2 3">
    <name type="scientific">Prunella fulvescens</name>
    <name type="common">Brown accentor</name>
    <dbReference type="NCBI Taxonomy" id="670355"/>
    <lineage>
        <taxon>Eukaryota</taxon>
        <taxon>Metazoa</taxon>
        <taxon>Chordata</taxon>
        <taxon>Craniata</taxon>
        <taxon>Vertebrata</taxon>
        <taxon>Euteleostomi</taxon>
        <taxon>Archelosauria</taxon>
        <taxon>Archosauria</taxon>
        <taxon>Dinosauria</taxon>
        <taxon>Saurischia</taxon>
        <taxon>Theropoda</taxon>
        <taxon>Coelurosauria</taxon>
        <taxon>Aves</taxon>
        <taxon>Neognathae</taxon>
        <taxon>Neoaves</taxon>
        <taxon>Telluraves</taxon>
        <taxon>Australaves</taxon>
        <taxon>Passeriformes</taxon>
        <taxon>Passeroidea</taxon>
        <taxon>Prunellidae</taxon>
        <taxon>Prunella</taxon>
    </lineage>
</organism>
<feature type="region of interest" description="Disordered" evidence="1">
    <location>
        <begin position="1"/>
        <end position="37"/>
    </location>
</feature>
<evidence type="ECO:0000313" key="2">
    <source>
        <dbReference type="EMBL" id="NXT12554.1"/>
    </source>
</evidence>
<dbReference type="Gene3D" id="1.10.10.60">
    <property type="entry name" value="Homeodomain-like"/>
    <property type="match status" value="1"/>
</dbReference>
<feature type="compositionally biased region" description="Basic and acidic residues" evidence="1">
    <location>
        <begin position="1"/>
        <end position="19"/>
    </location>
</feature>
<gene>
    <name evidence="2" type="primary">Lmx1b_1</name>
    <name evidence="2" type="ORF">PRUFUL_R14762</name>
</gene>
<keyword evidence="3" id="KW-1185">Reference proteome</keyword>
<dbReference type="EMBL" id="VZTP01029301">
    <property type="protein sequence ID" value="NXT12554.1"/>
    <property type="molecule type" value="Genomic_DNA"/>
</dbReference>
<feature type="non-terminal residue" evidence="2">
    <location>
        <position position="1"/>
    </location>
</feature>
<evidence type="ECO:0000256" key="1">
    <source>
        <dbReference type="SAM" id="MobiDB-lite"/>
    </source>
</evidence>
<dbReference type="AlphaFoldDB" id="A0A7L3A023"/>
<feature type="non-terminal residue" evidence="2">
    <location>
        <position position="152"/>
    </location>
</feature>
<name>A0A7L3A023_9PASE</name>
<reference evidence="2 3" key="1">
    <citation type="submission" date="2019-09" db="EMBL/GenBank/DDBJ databases">
        <title>Bird 10,000 Genomes (B10K) Project - Family phase.</title>
        <authorList>
            <person name="Zhang G."/>
        </authorList>
    </citation>
    <scope>NUCLEOTIDE SEQUENCE [LARGE SCALE GENOMIC DNA]</scope>
    <source>
        <strain evidence="2">B10K-DU-012-46</strain>
    </source>
</reference>
<comment type="caution">
    <text evidence="2">The sequence shown here is derived from an EMBL/GenBank/DDBJ whole genome shotgun (WGS) entry which is preliminary data.</text>
</comment>
<dbReference type="Proteomes" id="UP000553798">
    <property type="component" value="Unassembled WGS sequence"/>
</dbReference>
<proteinExistence type="predicted"/>